<reference evidence="2 3" key="1">
    <citation type="journal article" date="2015" name="Fungal Genet. Biol.">
        <title>Evolution of novel wood decay mechanisms in Agaricales revealed by the genome sequences of Fistulina hepatica and Cylindrobasidium torrendii.</title>
        <authorList>
            <person name="Floudas D."/>
            <person name="Held B.W."/>
            <person name="Riley R."/>
            <person name="Nagy L.G."/>
            <person name="Koehler G."/>
            <person name="Ransdell A.S."/>
            <person name="Younus H."/>
            <person name="Chow J."/>
            <person name="Chiniquy J."/>
            <person name="Lipzen A."/>
            <person name="Tritt A."/>
            <person name="Sun H."/>
            <person name="Haridas S."/>
            <person name="LaButti K."/>
            <person name="Ohm R.A."/>
            <person name="Kues U."/>
            <person name="Blanchette R.A."/>
            <person name="Grigoriev I.V."/>
            <person name="Minto R.E."/>
            <person name="Hibbett D.S."/>
        </authorList>
    </citation>
    <scope>NUCLEOTIDE SEQUENCE [LARGE SCALE GENOMIC DNA]</scope>
    <source>
        <strain evidence="2 3">FP15055 ss-10</strain>
    </source>
</reference>
<feature type="compositionally biased region" description="Polar residues" evidence="1">
    <location>
        <begin position="278"/>
        <end position="287"/>
    </location>
</feature>
<feature type="region of interest" description="Disordered" evidence="1">
    <location>
        <begin position="1059"/>
        <end position="1150"/>
    </location>
</feature>
<evidence type="ECO:0000313" key="3">
    <source>
        <dbReference type="Proteomes" id="UP000054007"/>
    </source>
</evidence>
<dbReference type="PANTHER" id="PTHR12239:SF41">
    <property type="entry name" value="MEMBRANE ASSOCIATED PROTEIN, PUTATIVE-RELATED"/>
    <property type="match status" value="1"/>
</dbReference>
<feature type="compositionally biased region" description="Low complexity" evidence="1">
    <location>
        <begin position="1059"/>
        <end position="1071"/>
    </location>
</feature>
<evidence type="ECO:0000256" key="1">
    <source>
        <dbReference type="SAM" id="MobiDB-lite"/>
    </source>
</evidence>
<dbReference type="OrthoDB" id="3231532at2759"/>
<dbReference type="InterPro" id="IPR052293">
    <property type="entry name" value="SRRP"/>
</dbReference>
<feature type="compositionally biased region" description="Basic residues" evidence="1">
    <location>
        <begin position="40"/>
        <end position="58"/>
    </location>
</feature>
<feature type="region of interest" description="Disordered" evidence="1">
    <location>
        <begin position="122"/>
        <end position="238"/>
    </location>
</feature>
<proteinExistence type="predicted"/>
<feature type="region of interest" description="Disordered" evidence="1">
    <location>
        <begin position="551"/>
        <end position="601"/>
    </location>
</feature>
<dbReference type="EMBL" id="KN880568">
    <property type="protein sequence ID" value="KIY66029.1"/>
    <property type="molecule type" value="Genomic_DNA"/>
</dbReference>
<feature type="compositionally biased region" description="Basic and acidic residues" evidence="1">
    <location>
        <begin position="568"/>
        <end position="582"/>
    </location>
</feature>
<feature type="compositionally biased region" description="Polar residues" evidence="1">
    <location>
        <begin position="551"/>
        <end position="562"/>
    </location>
</feature>
<name>A0A0D7B764_9AGAR</name>
<dbReference type="Proteomes" id="UP000054007">
    <property type="component" value="Unassembled WGS sequence"/>
</dbReference>
<feature type="compositionally biased region" description="Low complexity" evidence="1">
    <location>
        <begin position="185"/>
        <end position="203"/>
    </location>
</feature>
<feature type="compositionally biased region" description="Basic and acidic residues" evidence="1">
    <location>
        <begin position="857"/>
        <end position="921"/>
    </location>
</feature>
<accession>A0A0D7B764</accession>
<protein>
    <submittedName>
        <fullName evidence="2">Uncharacterized protein</fullName>
    </submittedName>
</protein>
<feature type="compositionally biased region" description="Pro residues" evidence="1">
    <location>
        <begin position="996"/>
        <end position="1005"/>
    </location>
</feature>
<sequence length="1150" mass="125813">MTFYSQAAEPFEELAVREAAPAVDMNAFYEKAAKEDAQRKLSRKGSRPGSKIWRRKRQADKQLGQQPSPPANKGAPGTEESIRTSADEQTETRDILSPLTSTGMDVGRSIVPDTAATIPEWYAKDESTRHQTRFNIHNPFGPQRYYNHHLLPPSARKQASRPPSIFSPSFPPMAVNQDPDDPTRQRSPSRTPSNSPLPTPSSSQVRLDQPRSRKTSQTARDEVDMLDASDPWGTNWHHQSPYDIGSTHNVNTVDVELSQNRSRHTSVTTRERRRTVTPSPLSQSTSAIHLAPPTDSSGGRVTRKLSKRRNSALGIFSDARNGPPPAAYFNEKLAPVTLADPGVVSGPPSSLKPPSISASTSKKERRGSVLGRIAKRFSILRRHDKEPSAPAEPHNMVVTRTRSPEKQQAPARVPPPPLEPEPQVQPRSPSPAPMMVASVETAPPESYTSRASLSSIEQPFLIGRLTVANPDDVPSSNTTPQQPAISLPDPSAAVPAPNLIESGLKRQEIIGTASSVPASSMEVLVETMRPQTQGTSISSTSHAAATRIQPNGATFSTATSPVANAYQDNKEKRKSRSPEKKPVPSLYPAEPAPNTSSIHTPYIPFPLDSRYSTTSSDGTVPPYLHAMISSGIDYSPMSNASLAVHPPTPVHIDTNIPAPHSPAPAVPPKDGLSRESEIFMLVPRGGNEYDVVEGKEKHRSRRESAKSRSHSKHGSRDAARLQEEARARDEAELAAREADAKARAEAKAKAMAEAKAREEAEARREAKARAEAEALKAQAKREARLRAEAESRARAEAEARAKADAEAKAKAEAEAKAKADAKAKARAEAEAKARAQAEIEAKARAKAEAEAQVEAETQARRAAREERHRREKHERDERHRREKEERRRERKEKEAQEEREYRREREEKERRRSERSSRRSVDIPSSTTGHSRRSRRGSSSDQQRSSTSEIRRSVDTSSRKSTAVALDTPSRKSTSAHVDTSSRKSHSVPVDINKPQPAPPPPPPKPLERNKSQSVRPTSEVPASDQLNSLKSKEAWDLERLFKAQSMYGMGAATAGPAVISIPSPAASNAAPMPPAKPPHGSSHTSFGIQNPFRPPQPFPRSAAELLPPIRPNPLPEPPRDSSYQPTGLDALLDDGPGSDHWTHKYGVTT</sequence>
<feature type="compositionally biased region" description="Basic and acidic residues" evidence="1">
    <location>
        <begin position="714"/>
        <end position="849"/>
    </location>
</feature>
<feature type="region of interest" description="Disordered" evidence="1">
    <location>
        <begin position="340"/>
        <end position="435"/>
    </location>
</feature>
<keyword evidence="3" id="KW-1185">Reference proteome</keyword>
<organism evidence="2 3">
    <name type="scientific">Cylindrobasidium torrendii FP15055 ss-10</name>
    <dbReference type="NCBI Taxonomy" id="1314674"/>
    <lineage>
        <taxon>Eukaryota</taxon>
        <taxon>Fungi</taxon>
        <taxon>Dikarya</taxon>
        <taxon>Basidiomycota</taxon>
        <taxon>Agaricomycotina</taxon>
        <taxon>Agaricomycetes</taxon>
        <taxon>Agaricomycetidae</taxon>
        <taxon>Agaricales</taxon>
        <taxon>Marasmiineae</taxon>
        <taxon>Physalacriaceae</taxon>
        <taxon>Cylindrobasidium</taxon>
    </lineage>
</organism>
<feature type="compositionally biased region" description="Basic and acidic residues" evidence="1">
    <location>
        <begin position="949"/>
        <end position="958"/>
    </location>
</feature>
<feature type="region of interest" description="Disordered" evidence="1">
    <location>
        <begin position="34"/>
        <end position="108"/>
    </location>
</feature>
<feature type="region of interest" description="Disordered" evidence="1">
    <location>
        <begin position="689"/>
        <end position="1032"/>
    </location>
</feature>
<dbReference type="AlphaFoldDB" id="A0A0D7B764"/>
<feature type="compositionally biased region" description="Low complexity" evidence="1">
    <location>
        <begin position="937"/>
        <end position="948"/>
    </location>
</feature>
<evidence type="ECO:0000313" key="2">
    <source>
        <dbReference type="EMBL" id="KIY66029.1"/>
    </source>
</evidence>
<dbReference type="PANTHER" id="PTHR12239">
    <property type="entry name" value="PROTEIN CBG20215-RELATED"/>
    <property type="match status" value="1"/>
</dbReference>
<gene>
    <name evidence="2" type="ORF">CYLTODRAFT_491818</name>
</gene>
<feature type="region of interest" description="Disordered" evidence="1">
    <location>
        <begin position="258"/>
        <end position="305"/>
    </location>
</feature>
<feature type="compositionally biased region" description="Basic and acidic residues" evidence="1">
    <location>
        <begin position="692"/>
        <end position="706"/>
    </location>
</feature>
<feature type="compositionally biased region" description="Basic and acidic residues" evidence="1">
    <location>
        <begin position="80"/>
        <end position="94"/>
    </location>
</feature>
<dbReference type="STRING" id="1314674.A0A0D7B764"/>